<dbReference type="Pfam" id="PF17820">
    <property type="entry name" value="PDZ_6"/>
    <property type="match status" value="1"/>
</dbReference>
<protein>
    <submittedName>
        <fullName evidence="13">RIP metalloprotease</fullName>
    </submittedName>
</protein>
<dbReference type="InterPro" id="IPR001478">
    <property type="entry name" value="PDZ"/>
</dbReference>
<proteinExistence type="inferred from homology"/>
<keyword evidence="6" id="KW-0378">Hydrolase</keyword>
<sequence length="242" mass="26978">MEELLHISPLFPPVVGGIEKDGPAARAGIEEGDSIIEINGKKVQTWDEMRNIILSSPGESLKVVWKSGKGGIKTGIVVPEETKTMQGDSTVTVGMIGIMTPYRIRHVGLGLTFKLSWYQFEDTALKIFKVFGMLIKRKVSPRELGGPIAIVYLTGRSLKWGVKNLIYFIAFITINLGIVNLIPIPPLDGAHALLGIIEMITRKKPGERSLKILENIGFFVLIFLFLFITFNDLFRFFTGKMR</sequence>
<gene>
    <name evidence="13" type="ORF">ENF18_04150</name>
</gene>
<dbReference type="PROSITE" id="PS50106">
    <property type="entry name" value="PDZ"/>
    <property type="match status" value="1"/>
</dbReference>
<evidence type="ECO:0000256" key="8">
    <source>
        <dbReference type="ARBA" id="ARBA00022989"/>
    </source>
</evidence>
<keyword evidence="5 11" id="KW-0812">Transmembrane</keyword>
<dbReference type="InterPro" id="IPR041489">
    <property type="entry name" value="PDZ_6"/>
</dbReference>
<dbReference type="GO" id="GO:0016020">
    <property type="term" value="C:membrane"/>
    <property type="evidence" value="ECO:0007669"/>
    <property type="project" value="UniProtKB-SubCell"/>
</dbReference>
<keyword evidence="10 11" id="KW-0472">Membrane</keyword>
<evidence type="ECO:0000256" key="10">
    <source>
        <dbReference type="ARBA" id="ARBA00023136"/>
    </source>
</evidence>
<comment type="similarity">
    <text evidence="3">Belongs to the peptidase M50B family.</text>
</comment>
<feature type="non-terminal residue" evidence="13">
    <location>
        <position position="1"/>
    </location>
</feature>
<evidence type="ECO:0000256" key="6">
    <source>
        <dbReference type="ARBA" id="ARBA00022801"/>
    </source>
</evidence>
<dbReference type="InterPro" id="IPR004387">
    <property type="entry name" value="Pept_M50_Zn"/>
</dbReference>
<name>A0A7C0ZI13_UNCW3</name>
<feature type="domain" description="PDZ" evidence="12">
    <location>
        <begin position="14"/>
        <end position="44"/>
    </location>
</feature>
<dbReference type="PANTHER" id="PTHR42837:SF2">
    <property type="entry name" value="MEMBRANE METALLOPROTEASE ARASP2, CHLOROPLASTIC-RELATED"/>
    <property type="match status" value="1"/>
</dbReference>
<evidence type="ECO:0000256" key="7">
    <source>
        <dbReference type="ARBA" id="ARBA00022833"/>
    </source>
</evidence>
<keyword evidence="4" id="KW-0645">Protease</keyword>
<comment type="cofactor">
    <cofactor evidence="1">
        <name>Zn(2+)</name>
        <dbReference type="ChEBI" id="CHEBI:29105"/>
    </cofactor>
</comment>
<dbReference type="SUPFAM" id="SSF50156">
    <property type="entry name" value="PDZ domain-like"/>
    <property type="match status" value="1"/>
</dbReference>
<evidence type="ECO:0000256" key="4">
    <source>
        <dbReference type="ARBA" id="ARBA00022670"/>
    </source>
</evidence>
<evidence type="ECO:0000256" key="1">
    <source>
        <dbReference type="ARBA" id="ARBA00001947"/>
    </source>
</evidence>
<comment type="subcellular location">
    <subcellularLocation>
        <location evidence="2">Membrane</location>
        <topology evidence="2">Multi-pass membrane protein</topology>
    </subcellularLocation>
</comment>
<keyword evidence="7" id="KW-0862">Zinc</keyword>
<evidence type="ECO:0000256" key="11">
    <source>
        <dbReference type="SAM" id="Phobius"/>
    </source>
</evidence>
<dbReference type="GO" id="GO:0006508">
    <property type="term" value="P:proteolysis"/>
    <property type="evidence" value="ECO:0007669"/>
    <property type="project" value="UniProtKB-KW"/>
</dbReference>
<dbReference type="Pfam" id="PF02163">
    <property type="entry name" value="Peptidase_M50"/>
    <property type="match status" value="1"/>
</dbReference>
<keyword evidence="8 11" id="KW-1133">Transmembrane helix</keyword>
<dbReference type="GO" id="GO:0004222">
    <property type="term" value="F:metalloendopeptidase activity"/>
    <property type="evidence" value="ECO:0007669"/>
    <property type="project" value="InterPro"/>
</dbReference>
<dbReference type="Gene3D" id="2.30.42.10">
    <property type="match status" value="1"/>
</dbReference>
<dbReference type="AlphaFoldDB" id="A0A7C0ZI13"/>
<accession>A0A7C0ZI13</accession>
<evidence type="ECO:0000256" key="9">
    <source>
        <dbReference type="ARBA" id="ARBA00023049"/>
    </source>
</evidence>
<comment type="caution">
    <text evidence="13">The sequence shown here is derived from an EMBL/GenBank/DDBJ whole genome shotgun (WGS) entry which is preliminary data.</text>
</comment>
<dbReference type="InterPro" id="IPR036034">
    <property type="entry name" value="PDZ_sf"/>
</dbReference>
<evidence type="ECO:0000256" key="5">
    <source>
        <dbReference type="ARBA" id="ARBA00022692"/>
    </source>
</evidence>
<evidence type="ECO:0000313" key="13">
    <source>
        <dbReference type="EMBL" id="HDI82965.1"/>
    </source>
</evidence>
<dbReference type="EMBL" id="DQWE01000198">
    <property type="protein sequence ID" value="HDI82965.1"/>
    <property type="molecule type" value="Genomic_DNA"/>
</dbReference>
<dbReference type="CDD" id="cd23081">
    <property type="entry name" value="cpPDZ_EcRseP-like"/>
    <property type="match status" value="1"/>
</dbReference>
<evidence type="ECO:0000256" key="3">
    <source>
        <dbReference type="ARBA" id="ARBA00007931"/>
    </source>
</evidence>
<dbReference type="SMART" id="SM00228">
    <property type="entry name" value="PDZ"/>
    <property type="match status" value="1"/>
</dbReference>
<dbReference type="PANTHER" id="PTHR42837">
    <property type="entry name" value="REGULATOR OF SIGMA-E PROTEASE RSEP"/>
    <property type="match status" value="1"/>
</dbReference>
<evidence type="ECO:0000259" key="12">
    <source>
        <dbReference type="PROSITE" id="PS50106"/>
    </source>
</evidence>
<dbReference type="Proteomes" id="UP000885847">
    <property type="component" value="Unassembled WGS sequence"/>
</dbReference>
<feature type="transmembrane region" description="Helical" evidence="11">
    <location>
        <begin position="165"/>
        <end position="184"/>
    </location>
</feature>
<feature type="transmembrane region" description="Helical" evidence="11">
    <location>
        <begin position="216"/>
        <end position="234"/>
    </location>
</feature>
<evidence type="ECO:0000256" key="2">
    <source>
        <dbReference type="ARBA" id="ARBA00004141"/>
    </source>
</evidence>
<keyword evidence="9 13" id="KW-0482">Metalloprotease</keyword>
<organism evidence="13">
    <name type="scientific">candidate division WOR-3 bacterium</name>
    <dbReference type="NCBI Taxonomy" id="2052148"/>
    <lineage>
        <taxon>Bacteria</taxon>
        <taxon>Bacteria division WOR-3</taxon>
    </lineage>
</organism>
<reference evidence="13" key="1">
    <citation type="journal article" date="2020" name="mSystems">
        <title>Genome- and Community-Level Interaction Insights into Carbon Utilization and Element Cycling Functions of Hydrothermarchaeota in Hydrothermal Sediment.</title>
        <authorList>
            <person name="Zhou Z."/>
            <person name="Liu Y."/>
            <person name="Xu W."/>
            <person name="Pan J."/>
            <person name="Luo Z.H."/>
            <person name="Li M."/>
        </authorList>
    </citation>
    <scope>NUCLEOTIDE SEQUENCE [LARGE SCALE GENOMIC DNA]</scope>
    <source>
        <strain evidence="13">HyVt-102</strain>
    </source>
</reference>
<dbReference type="InterPro" id="IPR008915">
    <property type="entry name" value="Peptidase_M50"/>
</dbReference>